<gene>
    <name evidence="1" type="ORF">P5673_009944</name>
</gene>
<dbReference type="Proteomes" id="UP001249851">
    <property type="component" value="Unassembled WGS sequence"/>
</dbReference>
<dbReference type="EMBL" id="JARQWQ010000017">
    <property type="protein sequence ID" value="KAK2566430.1"/>
    <property type="molecule type" value="Genomic_DNA"/>
</dbReference>
<comment type="caution">
    <text evidence="1">The sequence shown here is derived from an EMBL/GenBank/DDBJ whole genome shotgun (WGS) entry which is preliminary data.</text>
</comment>
<proteinExistence type="predicted"/>
<sequence length="65" mass="7927">MAYEAMARIKQLTIQNKMFMKKMKYFTQYVDFSGYEESSLSPRIGCTFVERRILFVLKEVWRKLF</sequence>
<protein>
    <submittedName>
        <fullName evidence="1">Uncharacterized protein</fullName>
    </submittedName>
</protein>
<name>A0AAD9QS82_ACRCE</name>
<dbReference type="AlphaFoldDB" id="A0AAD9QS82"/>
<evidence type="ECO:0000313" key="2">
    <source>
        <dbReference type="Proteomes" id="UP001249851"/>
    </source>
</evidence>
<keyword evidence="2" id="KW-1185">Reference proteome</keyword>
<evidence type="ECO:0000313" key="1">
    <source>
        <dbReference type="EMBL" id="KAK2566430.1"/>
    </source>
</evidence>
<reference evidence="1" key="2">
    <citation type="journal article" date="2023" name="Science">
        <title>Genomic signatures of disease resistance in endangered staghorn corals.</title>
        <authorList>
            <person name="Vollmer S.V."/>
            <person name="Selwyn J.D."/>
            <person name="Despard B.A."/>
            <person name="Roesel C.L."/>
        </authorList>
    </citation>
    <scope>NUCLEOTIDE SEQUENCE</scope>
    <source>
        <strain evidence="1">K2</strain>
    </source>
</reference>
<reference evidence="1" key="1">
    <citation type="journal article" date="2023" name="G3 (Bethesda)">
        <title>Whole genome assembly and annotation of the endangered Caribbean coral Acropora cervicornis.</title>
        <authorList>
            <person name="Selwyn J.D."/>
            <person name="Vollmer S.V."/>
        </authorList>
    </citation>
    <scope>NUCLEOTIDE SEQUENCE</scope>
    <source>
        <strain evidence="1">K2</strain>
    </source>
</reference>
<organism evidence="1 2">
    <name type="scientific">Acropora cervicornis</name>
    <name type="common">Staghorn coral</name>
    <dbReference type="NCBI Taxonomy" id="6130"/>
    <lineage>
        <taxon>Eukaryota</taxon>
        <taxon>Metazoa</taxon>
        <taxon>Cnidaria</taxon>
        <taxon>Anthozoa</taxon>
        <taxon>Hexacorallia</taxon>
        <taxon>Scleractinia</taxon>
        <taxon>Astrocoeniina</taxon>
        <taxon>Acroporidae</taxon>
        <taxon>Acropora</taxon>
    </lineage>
</organism>
<accession>A0AAD9QS82</accession>